<evidence type="ECO:0000256" key="1">
    <source>
        <dbReference type="ARBA" id="ARBA00004123"/>
    </source>
</evidence>
<protein>
    <recommendedName>
        <fullName evidence="5">CDAN1-interacting nuclease 1</fullName>
    </recommendedName>
</protein>
<dbReference type="PANTHER" id="PTHR31661">
    <property type="entry name" value="SIMILAR TO CDNA SEQUENCE BC052040"/>
    <property type="match status" value="1"/>
</dbReference>
<comment type="subcellular location">
    <subcellularLocation>
        <location evidence="2">Cytoplasm</location>
    </subcellularLocation>
    <subcellularLocation>
        <location evidence="1">Nucleus</location>
    </subcellularLocation>
</comment>
<sequence>MESKNGSKQLITDKEAIKAMVSGRRNQLPDGQQQKTFTFDWTSHPVSKYVEDDIARQVVKRGHYGRMTEGETKVLSKYIQTSSSEMTLEQARSLRSALLQEKAMSRHHILNSKAKEITVRYKRGQGVLSLSNQYDCPPVNLFRAILSTRGYSKADIKDCVQHPEVSELNKRDRRQLSIATQADVVSNPDRDYGHEKGAVFESITAKFLKDLGIAFVVQDDLVEEQRELFGKTVASPDFLLLDEVTINGQSVRWIDAKAFYGANVKCRKRTAKRQANKYCEFWGSGAVLFLEGFSANLTGSIDECMFLSARDIMTEYYFQPLVELKEKQH</sequence>
<dbReference type="AlphaFoldDB" id="A0AAD2G4K6"/>
<name>A0AAD2G4K6_9STRA</name>
<comment type="caution">
    <text evidence="6">The sequence shown here is derived from an EMBL/GenBank/DDBJ whole genome shotgun (WGS) entry which is preliminary data.</text>
</comment>
<reference evidence="6" key="1">
    <citation type="submission" date="2023-08" db="EMBL/GenBank/DDBJ databases">
        <authorList>
            <person name="Audoor S."/>
            <person name="Bilcke G."/>
        </authorList>
    </citation>
    <scope>NUCLEOTIDE SEQUENCE</scope>
</reference>
<dbReference type="Pfam" id="PF14811">
    <property type="entry name" value="TPD"/>
    <property type="match status" value="1"/>
</dbReference>
<dbReference type="GO" id="GO:0005634">
    <property type="term" value="C:nucleus"/>
    <property type="evidence" value="ECO:0007669"/>
    <property type="project" value="UniProtKB-SubCell"/>
</dbReference>
<accession>A0AAD2G4K6</accession>
<gene>
    <name evidence="6" type="ORF">CYCCA115_LOCUS19829</name>
</gene>
<dbReference type="EMBL" id="CAKOGP040002114">
    <property type="protein sequence ID" value="CAJ1962733.1"/>
    <property type="molecule type" value="Genomic_DNA"/>
</dbReference>
<dbReference type="PANTHER" id="PTHR31661:SF1">
    <property type="entry name" value="CDAN1-INTERACTING NUCLEASE 1"/>
    <property type="match status" value="1"/>
</dbReference>
<dbReference type="Proteomes" id="UP001295423">
    <property type="component" value="Unassembled WGS sequence"/>
</dbReference>
<evidence type="ECO:0000313" key="6">
    <source>
        <dbReference type="EMBL" id="CAJ1962733.1"/>
    </source>
</evidence>
<proteinExistence type="predicted"/>
<keyword evidence="7" id="KW-1185">Reference proteome</keyword>
<evidence type="ECO:0000313" key="7">
    <source>
        <dbReference type="Proteomes" id="UP001295423"/>
    </source>
</evidence>
<dbReference type="GO" id="GO:0005737">
    <property type="term" value="C:cytoplasm"/>
    <property type="evidence" value="ECO:0007669"/>
    <property type="project" value="UniProtKB-SubCell"/>
</dbReference>
<keyword evidence="4" id="KW-0539">Nucleus</keyword>
<dbReference type="InterPro" id="IPR029404">
    <property type="entry name" value="CDIN1"/>
</dbReference>
<keyword evidence="3" id="KW-0963">Cytoplasm</keyword>
<evidence type="ECO:0000256" key="3">
    <source>
        <dbReference type="ARBA" id="ARBA00022490"/>
    </source>
</evidence>
<evidence type="ECO:0000256" key="4">
    <source>
        <dbReference type="ARBA" id="ARBA00023242"/>
    </source>
</evidence>
<organism evidence="6 7">
    <name type="scientific">Cylindrotheca closterium</name>
    <dbReference type="NCBI Taxonomy" id="2856"/>
    <lineage>
        <taxon>Eukaryota</taxon>
        <taxon>Sar</taxon>
        <taxon>Stramenopiles</taxon>
        <taxon>Ochrophyta</taxon>
        <taxon>Bacillariophyta</taxon>
        <taxon>Bacillariophyceae</taxon>
        <taxon>Bacillariophycidae</taxon>
        <taxon>Bacillariales</taxon>
        <taxon>Bacillariaceae</taxon>
        <taxon>Cylindrotheca</taxon>
    </lineage>
</organism>
<evidence type="ECO:0000256" key="2">
    <source>
        <dbReference type="ARBA" id="ARBA00004496"/>
    </source>
</evidence>
<evidence type="ECO:0000256" key="5">
    <source>
        <dbReference type="ARBA" id="ARBA00023480"/>
    </source>
</evidence>